<evidence type="ECO:0000313" key="2">
    <source>
        <dbReference type="EMBL" id="MBI5248613.1"/>
    </source>
</evidence>
<sequence length="151" mass="17312">MDAVTYPEEKVIEFIHENFIPVRVPFDHKPLASDFNIKWTPTIITVDPDGKEHFRTVGFLAAPDLIASLLLAIGKTHFEHEHFDKAIAVFESLLSSHPKSSYAPEAIYLRGVSQYKSTHNPKPLKAAYERLSADYPNDEWTKRAYPYRLIN</sequence>
<name>A0A9D6V0S3_9BACT</name>
<evidence type="ECO:0000256" key="1">
    <source>
        <dbReference type="PROSITE-ProRule" id="PRU00339"/>
    </source>
</evidence>
<dbReference type="Gene3D" id="1.25.40.10">
    <property type="entry name" value="Tetratricopeptide repeat domain"/>
    <property type="match status" value="1"/>
</dbReference>
<protein>
    <submittedName>
        <fullName evidence="2">Tetratricopeptide repeat protein</fullName>
    </submittedName>
</protein>
<comment type="caution">
    <text evidence="2">The sequence shown here is derived from an EMBL/GenBank/DDBJ whole genome shotgun (WGS) entry which is preliminary data.</text>
</comment>
<dbReference type="EMBL" id="JACRDE010000116">
    <property type="protein sequence ID" value="MBI5248613.1"/>
    <property type="molecule type" value="Genomic_DNA"/>
</dbReference>
<evidence type="ECO:0000313" key="3">
    <source>
        <dbReference type="Proteomes" id="UP000807825"/>
    </source>
</evidence>
<gene>
    <name evidence="2" type="ORF">HY912_03890</name>
</gene>
<dbReference type="InterPro" id="IPR019734">
    <property type="entry name" value="TPR_rpt"/>
</dbReference>
<proteinExistence type="predicted"/>
<organism evidence="2 3">
    <name type="scientific">Desulfomonile tiedjei</name>
    <dbReference type="NCBI Taxonomy" id="2358"/>
    <lineage>
        <taxon>Bacteria</taxon>
        <taxon>Pseudomonadati</taxon>
        <taxon>Thermodesulfobacteriota</taxon>
        <taxon>Desulfomonilia</taxon>
        <taxon>Desulfomonilales</taxon>
        <taxon>Desulfomonilaceae</taxon>
        <taxon>Desulfomonile</taxon>
    </lineage>
</organism>
<dbReference type="Gene3D" id="3.40.30.10">
    <property type="entry name" value="Glutaredoxin"/>
    <property type="match status" value="1"/>
</dbReference>
<dbReference type="AlphaFoldDB" id="A0A9D6V0S3"/>
<reference evidence="2" key="1">
    <citation type="submission" date="2020-07" db="EMBL/GenBank/DDBJ databases">
        <title>Huge and variable diversity of episymbiotic CPR bacteria and DPANN archaea in groundwater ecosystems.</title>
        <authorList>
            <person name="He C.Y."/>
            <person name="Keren R."/>
            <person name="Whittaker M."/>
            <person name="Farag I.F."/>
            <person name="Doudna J."/>
            <person name="Cate J.H.D."/>
            <person name="Banfield J.F."/>
        </authorList>
    </citation>
    <scope>NUCLEOTIDE SEQUENCE</scope>
    <source>
        <strain evidence="2">NC_groundwater_1664_Pr3_B-0.1um_52_9</strain>
    </source>
</reference>
<dbReference type="SUPFAM" id="SSF48452">
    <property type="entry name" value="TPR-like"/>
    <property type="match status" value="1"/>
</dbReference>
<dbReference type="Proteomes" id="UP000807825">
    <property type="component" value="Unassembled WGS sequence"/>
</dbReference>
<dbReference type="InterPro" id="IPR011990">
    <property type="entry name" value="TPR-like_helical_dom_sf"/>
</dbReference>
<keyword evidence="1" id="KW-0802">TPR repeat</keyword>
<dbReference type="SUPFAM" id="SSF52833">
    <property type="entry name" value="Thioredoxin-like"/>
    <property type="match status" value="1"/>
</dbReference>
<accession>A0A9D6V0S3</accession>
<feature type="repeat" description="TPR" evidence="1">
    <location>
        <begin position="67"/>
        <end position="100"/>
    </location>
</feature>
<dbReference type="InterPro" id="IPR036249">
    <property type="entry name" value="Thioredoxin-like_sf"/>
</dbReference>
<dbReference type="PROSITE" id="PS50005">
    <property type="entry name" value="TPR"/>
    <property type="match status" value="1"/>
</dbReference>
<dbReference type="Pfam" id="PF13174">
    <property type="entry name" value="TPR_6"/>
    <property type="match status" value="1"/>
</dbReference>